<sequence>MSSAAGSEKSWDCLPPEIRHQILQSLLGQDGSHLAPYAAVSREWQAVIEPHTFARIKLTPSRIEESESMLHRNKAHVRYIWLCLELMEYDCYMCAPMDPLLRGFRDTDSFKVMTTLLNAFTVLSKWDSRGCLQLDISIYSPSDSEHWFKYLTFEPDVSFEERDRRRRVERAIRYRCEDWNHGWRGGRRRFAPDRWAVHKIFNDIMDNVPFLEDAPEHQYWQLLPLVPVVTSVLLRQQNRRRWNPTALACIFARLPRLGEVHYEPWREWDHAQQIQMDECMRSLTESLASSQVRRLILFETSCPQYLLDFPHFDADRGSTVVVSQAIARASLMLEHLSASFMVDASEFFAALDPSWRWRNLTWLALTSRLLAPDQDVDTMDGMLEAAAAAAMTMRKLETMEIWNGSEGLAMLFRYKRAPARAMAEITIRGTWELSLHPGVVNAWQAAAGRHCCYGCTIERESLDAAAVTSYADAIHLLRLSHPVIRPISLEQIRMEQRIRDGVFSVR</sequence>
<dbReference type="Pfam" id="PF20183">
    <property type="entry name" value="DUF6546"/>
    <property type="match status" value="1"/>
</dbReference>
<dbReference type="OrthoDB" id="4802432at2759"/>
<accession>A0A024S1N0</accession>
<reference evidence="3" key="1">
    <citation type="journal article" date="2013" name="Ind. Biotechnol.">
        <title>Comparative genomics analysis of Trichoderma reesei strains.</title>
        <authorList>
            <person name="Koike H."/>
            <person name="Aerts A."/>
            <person name="LaButti K."/>
            <person name="Grigoriev I.V."/>
            <person name="Baker S.E."/>
        </authorList>
    </citation>
    <scope>NUCLEOTIDE SEQUENCE [LARGE SCALE GENOMIC DNA]</scope>
    <source>
        <strain evidence="3">ATCC 56765 / BCRC 32924 / NRRL 11460 / Rut C-30</strain>
    </source>
</reference>
<dbReference type="EMBL" id="KI911159">
    <property type="protein sequence ID" value="ETR98977.1"/>
    <property type="molecule type" value="Genomic_DNA"/>
</dbReference>
<evidence type="ECO:0000313" key="2">
    <source>
        <dbReference type="EMBL" id="ETR98977.1"/>
    </source>
</evidence>
<evidence type="ECO:0000259" key="1">
    <source>
        <dbReference type="Pfam" id="PF20183"/>
    </source>
</evidence>
<proteinExistence type="predicted"/>
<gene>
    <name evidence="2" type="ORF">M419DRAFT_87678</name>
</gene>
<name>A0A024S1N0_HYPJR</name>
<organism evidence="2 3">
    <name type="scientific">Hypocrea jecorina (strain ATCC 56765 / BCRC 32924 / NRRL 11460 / Rut C-30)</name>
    <name type="common">Trichoderma reesei</name>
    <dbReference type="NCBI Taxonomy" id="1344414"/>
    <lineage>
        <taxon>Eukaryota</taxon>
        <taxon>Fungi</taxon>
        <taxon>Dikarya</taxon>
        <taxon>Ascomycota</taxon>
        <taxon>Pezizomycotina</taxon>
        <taxon>Sordariomycetes</taxon>
        <taxon>Hypocreomycetidae</taxon>
        <taxon>Hypocreales</taxon>
        <taxon>Hypocreaceae</taxon>
        <taxon>Trichoderma</taxon>
    </lineage>
</organism>
<feature type="domain" description="DUF6546" evidence="1">
    <location>
        <begin position="289"/>
        <end position="485"/>
    </location>
</feature>
<protein>
    <recommendedName>
        <fullName evidence="1">DUF6546 domain-containing protein</fullName>
    </recommendedName>
</protein>
<dbReference type="Proteomes" id="UP000024376">
    <property type="component" value="Unassembled WGS sequence"/>
</dbReference>
<evidence type="ECO:0000313" key="3">
    <source>
        <dbReference type="Proteomes" id="UP000024376"/>
    </source>
</evidence>
<dbReference type="InterPro" id="IPR046676">
    <property type="entry name" value="DUF6546"/>
</dbReference>
<dbReference type="KEGG" id="trr:M419DRAFT_87678"/>
<dbReference type="HOGENOM" id="CLU_023464_2_1_1"/>
<dbReference type="AlphaFoldDB" id="A0A024S1N0"/>